<dbReference type="SFLD" id="SFLDS00003">
    <property type="entry name" value="Haloacid_Dehalogenase"/>
    <property type="match status" value="1"/>
</dbReference>
<comment type="caution">
    <text evidence="5">The sequence shown here is derived from an EMBL/GenBank/DDBJ whole genome shotgun (WGS) entry which is preliminary data.</text>
</comment>
<dbReference type="GO" id="GO:0046872">
    <property type="term" value="F:metal ion binding"/>
    <property type="evidence" value="ECO:0007669"/>
    <property type="project" value="UniProtKB-KW"/>
</dbReference>
<evidence type="ECO:0000313" key="6">
    <source>
        <dbReference type="Proteomes" id="UP000534783"/>
    </source>
</evidence>
<dbReference type="NCBIfam" id="TIGR01509">
    <property type="entry name" value="HAD-SF-IA-v3"/>
    <property type="match status" value="1"/>
</dbReference>
<dbReference type="AlphaFoldDB" id="A0A7X6DLM2"/>
<evidence type="ECO:0000313" key="5">
    <source>
        <dbReference type="EMBL" id="NKE69478.1"/>
    </source>
</evidence>
<gene>
    <name evidence="5" type="ORF">MNODULE_01765</name>
</gene>
<evidence type="ECO:0000256" key="4">
    <source>
        <dbReference type="ARBA" id="ARBA00022842"/>
    </source>
</evidence>
<evidence type="ECO:0000256" key="3">
    <source>
        <dbReference type="ARBA" id="ARBA00022723"/>
    </source>
</evidence>
<dbReference type="EMBL" id="VTOW01000001">
    <property type="protein sequence ID" value="NKE69478.1"/>
    <property type="molecule type" value="Genomic_DNA"/>
</dbReference>
<dbReference type="SUPFAM" id="SSF56784">
    <property type="entry name" value="HAD-like"/>
    <property type="match status" value="1"/>
</dbReference>
<dbReference type="RefSeq" id="WP_168057775.1">
    <property type="nucleotide sequence ID" value="NZ_VTOW01000001.1"/>
</dbReference>
<dbReference type="GO" id="GO:0003824">
    <property type="term" value="F:catalytic activity"/>
    <property type="evidence" value="ECO:0007669"/>
    <property type="project" value="UniProtKB-ARBA"/>
</dbReference>
<comment type="cofactor">
    <cofactor evidence="1">
        <name>Mg(2+)</name>
        <dbReference type="ChEBI" id="CHEBI:18420"/>
    </cofactor>
</comment>
<dbReference type="PANTHER" id="PTHR46193:SF21">
    <property type="entry name" value="SLL1138 PROTEIN"/>
    <property type="match status" value="1"/>
</dbReference>
<dbReference type="InterPro" id="IPR036412">
    <property type="entry name" value="HAD-like_sf"/>
</dbReference>
<keyword evidence="6" id="KW-1185">Reference proteome</keyword>
<dbReference type="SFLD" id="SFLDG01135">
    <property type="entry name" value="C1.5.6:_HAD__Beta-PGM__Phospha"/>
    <property type="match status" value="1"/>
</dbReference>
<dbReference type="SFLD" id="SFLDG01129">
    <property type="entry name" value="C1.5:_HAD__Beta-PGM__Phosphata"/>
    <property type="match status" value="1"/>
</dbReference>
<dbReference type="Gene3D" id="3.40.50.1000">
    <property type="entry name" value="HAD superfamily/HAD-like"/>
    <property type="match status" value="1"/>
</dbReference>
<dbReference type="InterPro" id="IPR041492">
    <property type="entry name" value="HAD_2"/>
</dbReference>
<dbReference type="InterPro" id="IPR006439">
    <property type="entry name" value="HAD-SF_hydro_IA"/>
</dbReference>
<name>A0A7X6DLM2_9BACT</name>
<dbReference type="InterPro" id="IPR051600">
    <property type="entry name" value="Beta-PGM-like"/>
</dbReference>
<dbReference type="Gene3D" id="1.10.150.240">
    <property type="entry name" value="Putative phosphatase, domain 2"/>
    <property type="match status" value="1"/>
</dbReference>
<dbReference type="InterPro" id="IPR023198">
    <property type="entry name" value="PGP-like_dom2"/>
</dbReference>
<reference evidence="5 6" key="1">
    <citation type="journal article" date="2020" name="Nature">
        <title>Bacterial chemolithoautotrophy via manganese oxidation.</title>
        <authorList>
            <person name="Yu H."/>
            <person name="Leadbetter J.R."/>
        </authorList>
    </citation>
    <scope>NUCLEOTIDE SEQUENCE [LARGE SCALE GENOMIC DNA]</scope>
    <source>
        <strain evidence="5 6">Mn-1</strain>
    </source>
</reference>
<evidence type="ECO:0000256" key="1">
    <source>
        <dbReference type="ARBA" id="ARBA00001946"/>
    </source>
</evidence>
<accession>A0A7X6DLM2</accession>
<organism evidence="5 6">
    <name type="scientific">Candidatus Manganitrophus noduliformans</name>
    <dbReference type="NCBI Taxonomy" id="2606439"/>
    <lineage>
        <taxon>Bacteria</taxon>
        <taxon>Pseudomonadati</taxon>
        <taxon>Nitrospirota</taxon>
        <taxon>Nitrospiria</taxon>
        <taxon>Candidatus Troglogloeales</taxon>
        <taxon>Candidatus Manganitrophaceae</taxon>
        <taxon>Candidatus Manganitrophus</taxon>
    </lineage>
</organism>
<keyword evidence="4" id="KW-0460">Magnesium</keyword>
<evidence type="ECO:0000256" key="2">
    <source>
        <dbReference type="ARBA" id="ARBA00006171"/>
    </source>
</evidence>
<dbReference type="PANTHER" id="PTHR46193">
    <property type="entry name" value="6-PHOSPHOGLUCONATE PHOSPHATASE"/>
    <property type="match status" value="1"/>
</dbReference>
<keyword evidence="3" id="KW-0479">Metal-binding</keyword>
<dbReference type="Proteomes" id="UP000534783">
    <property type="component" value="Unassembled WGS sequence"/>
</dbReference>
<dbReference type="Pfam" id="PF13419">
    <property type="entry name" value="HAD_2"/>
    <property type="match status" value="1"/>
</dbReference>
<comment type="similarity">
    <text evidence="2">Belongs to the HAD-like hydrolase superfamily. CbbY/CbbZ/Gph/YieH family.</text>
</comment>
<sequence length="230" mass="25346">MLKAIIFDCDGVIVDSEPHHMKALQQVLQEEGITLSKEEYYSKYLAMDDKGCFETALAAHQQPINNKILKDLIIRKMAVYRTLSQQELYLYPGVVEFVKKAAGVYRLAIASGAFRGEIKFALDKGGMRSAFPVIVSAQDVRNGKPHPEAFLTALAKLNELPPVPNPPIRPDECVVIEDSLHGVEAARLAGMKCLAVTNSYARESLEGKADRIITSLTEMEPKELEALCAG</sequence>
<proteinExistence type="inferred from homology"/>
<protein>
    <submittedName>
        <fullName evidence="5">HAD family phosphatase</fullName>
    </submittedName>
</protein>
<dbReference type="InterPro" id="IPR023214">
    <property type="entry name" value="HAD_sf"/>
</dbReference>